<keyword evidence="7" id="KW-1185">Reference proteome</keyword>
<dbReference type="InterPro" id="IPR000618">
    <property type="entry name" value="Insect_cuticle"/>
</dbReference>
<evidence type="ECO:0000313" key="6">
    <source>
        <dbReference type="EMBL" id="KAK7869757.1"/>
    </source>
</evidence>
<name>A0AAN9ZBK2_9ORTH</name>
<feature type="chain" id="PRO_5042967453" description="CPR type cuticle protein" evidence="5">
    <location>
        <begin position="26"/>
        <end position="190"/>
    </location>
</feature>
<protein>
    <recommendedName>
        <fullName evidence="8">CPR type cuticle protein</fullName>
    </recommendedName>
</protein>
<sequence length="190" mass="20881">MCVSHQSVTPVQVILVSVVLAVVSAQDGGLGGGYGHHQVHEAKSYAVFHGPVEGKVTEVHGTVTDKHGHKHEFVDYVAYPKYKFEYGVEDKHTGDIKQQKEVRDGDQVEGEYSLKEPGGNVRTVKYSSEKKTGFFAHVVNHGGIQHKYVLKDKHGHGLKEAEGKSYVHYQGPVVGEGHKVSAVLSYHHGY</sequence>
<dbReference type="InterPro" id="IPR051217">
    <property type="entry name" value="Insect_Cuticle_Struc_Prot"/>
</dbReference>
<dbReference type="GO" id="GO:0005615">
    <property type="term" value="C:extracellular space"/>
    <property type="evidence" value="ECO:0007669"/>
    <property type="project" value="TreeGrafter"/>
</dbReference>
<evidence type="ECO:0000256" key="1">
    <source>
        <dbReference type="ARBA" id="ARBA00022460"/>
    </source>
</evidence>
<dbReference type="PANTHER" id="PTHR12236:SF95">
    <property type="entry name" value="CUTICULAR PROTEIN 76BD, ISOFORM C-RELATED"/>
    <property type="match status" value="1"/>
</dbReference>
<dbReference type="Proteomes" id="UP001378592">
    <property type="component" value="Unassembled WGS sequence"/>
</dbReference>
<keyword evidence="1 4" id="KW-0193">Cuticle</keyword>
<dbReference type="PANTHER" id="PTHR12236">
    <property type="entry name" value="STRUCTURAL CONTITUENT OF CUTICLE"/>
    <property type="match status" value="1"/>
</dbReference>
<evidence type="ECO:0000256" key="5">
    <source>
        <dbReference type="SAM" id="SignalP"/>
    </source>
</evidence>
<feature type="signal peptide" evidence="5">
    <location>
        <begin position="1"/>
        <end position="25"/>
    </location>
</feature>
<evidence type="ECO:0000256" key="4">
    <source>
        <dbReference type="PROSITE-ProRule" id="PRU00497"/>
    </source>
</evidence>
<proteinExistence type="predicted"/>
<comment type="caution">
    <text evidence="6">The sequence shown here is derived from an EMBL/GenBank/DDBJ whole genome shotgun (WGS) entry which is preliminary data.</text>
</comment>
<accession>A0AAN9ZBK2</accession>
<reference evidence="6 7" key="1">
    <citation type="submission" date="2024-03" db="EMBL/GenBank/DDBJ databases">
        <title>The genome assembly and annotation of the cricket Gryllus longicercus Weissman &amp; Gray.</title>
        <authorList>
            <person name="Szrajer S."/>
            <person name="Gray D."/>
            <person name="Ylla G."/>
        </authorList>
    </citation>
    <scope>NUCLEOTIDE SEQUENCE [LARGE SCALE GENOMIC DNA]</scope>
    <source>
        <strain evidence="6">DAG 2021-001</strain>
        <tissue evidence="6">Whole body minus gut</tissue>
    </source>
</reference>
<dbReference type="EMBL" id="JAZDUA010000069">
    <property type="protein sequence ID" value="KAK7869757.1"/>
    <property type="molecule type" value="Genomic_DNA"/>
</dbReference>
<organism evidence="6 7">
    <name type="scientific">Gryllus longicercus</name>
    <dbReference type="NCBI Taxonomy" id="2509291"/>
    <lineage>
        <taxon>Eukaryota</taxon>
        <taxon>Metazoa</taxon>
        <taxon>Ecdysozoa</taxon>
        <taxon>Arthropoda</taxon>
        <taxon>Hexapoda</taxon>
        <taxon>Insecta</taxon>
        <taxon>Pterygota</taxon>
        <taxon>Neoptera</taxon>
        <taxon>Polyneoptera</taxon>
        <taxon>Orthoptera</taxon>
        <taxon>Ensifera</taxon>
        <taxon>Gryllidea</taxon>
        <taxon>Grylloidea</taxon>
        <taxon>Gryllidae</taxon>
        <taxon>Gryllinae</taxon>
        <taxon>Gryllus</taxon>
    </lineage>
</organism>
<evidence type="ECO:0000313" key="7">
    <source>
        <dbReference type="Proteomes" id="UP001378592"/>
    </source>
</evidence>
<dbReference type="Pfam" id="PF00379">
    <property type="entry name" value="Chitin_bind_4"/>
    <property type="match status" value="1"/>
</dbReference>
<evidence type="ECO:0008006" key="8">
    <source>
        <dbReference type="Google" id="ProtNLM"/>
    </source>
</evidence>
<evidence type="ECO:0000256" key="2">
    <source>
        <dbReference type="ARBA" id="ARBA00022737"/>
    </source>
</evidence>
<dbReference type="PROSITE" id="PS51155">
    <property type="entry name" value="CHIT_BIND_RR_2"/>
    <property type="match status" value="1"/>
</dbReference>
<dbReference type="GO" id="GO:0042302">
    <property type="term" value="F:structural constituent of cuticle"/>
    <property type="evidence" value="ECO:0007669"/>
    <property type="project" value="UniProtKB-UniRule"/>
</dbReference>
<comment type="function">
    <text evidence="3">Component of the cuticle of migratory locust which contains more than 100 different structural proteins.</text>
</comment>
<keyword evidence="5" id="KW-0732">Signal</keyword>
<keyword evidence="2" id="KW-0677">Repeat</keyword>
<dbReference type="GO" id="GO:0031012">
    <property type="term" value="C:extracellular matrix"/>
    <property type="evidence" value="ECO:0007669"/>
    <property type="project" value="TreeGrafter"/>
</dbReference>
<evidence type="ECO:0000256" key="3">
    <source>
        <dbReference type="ARBA" id="ARBA00037307"/>
    </source>
</evidence>
<gene>
    <name evidence="6" type="ORF">R5R35_008292</name>
</gene>
<dbReference type="AlphaFoldDB" id="A0AAN9ZBK2"/>